<dbReference type="Gramene" id="TraesWEE_scaffold_033241_01G000100.1">
    <property type="protein sequence ID" value="TraesWEE_scaffold_033241_01G000100.1"/>
    <property type="gene ID" value="TraesWEE_scaffold_033241_01G000100"/>
</dbReference>
<dbReference type="Gramene" id="TraesARI4B03G02436200.1">
    <property type="protein sequence ID" value="TraesARI4B03G02436200.1"/>
    <property type="gene ID" value="TraesARI4B03G02436200"/>
</dbReference>
<dbReference type="GeneID" id="123089561"/>
<dbReference type="Gramene" id="TraesMAC4B03G02397470.1">
    <property type="protein sequence ID" value="TraesMAC4B03G02397470.1"/>
    <property type="gene ID" value="TraesMAC4B03G02397470"/>
</dbReference>
<dbReference type="Gramene" id="TraesCLE_scaffold_001617_01G000100.1">
    <property type="protein sequence ID" value="TraesCLE_scaffold_001617_01G000100.1"/>
    <property type="gene ID" value="TraesCLE_scaffold_001617_01G000100"/>
</dbReference>
<dbReference type="EnsemblPlants" id="TraesCS4B02G352900.1">
    <property type="protein sequence ID" value="TraesCS4B02G352900.1"/>
    <property type="gene ID" value="TraesCS4B02G352900"/>
</dbReference>
<feature type="region of interest" description="Disordered" evidence="1">
    <location>
        <begin position="22"/>
        <end position="41"/>
    </location>
</feature>
<dbReference type="Gramene" id="TraesSYM4B03G02425960.1">
    <property type="protein sequence ID" value="TraesSYM4B03G02425960.1"/>
    <property type="gene ID" value="TraesSYM4B03G02425960"/>
</dbReference>
<dbReference type="Gramene" id="TraesJAG4B03G02396230.1">
    <property type="protein sequence ID" value="TraesJAG4B03G02396230.1"/>
    <property type="gene ID" value="TraesJAG4B03G02396230"/>
</dbReference>
<dbReference type="Gramene" id="TraesROB_scaffold_134924_01G000100.1">
    <property type="protein sequence ID" value="TraesROB_scaffold_134924_01G000100.1"/>
    <property type="gene ID" value="TraesROB_scaffold_134924_01G000100"/>
</dbReference>
<proteinExistence type="predicted"/>
<reference evidence="2" key="1">
    <citation type="submission" date="2018-08" db="EMBL/GenBank/DDBJ databases">
        <authorList>
            <person name="Rossello M."/>
        </authorList>
    </citation>
    <scope>NUCLEOTIDE SEQUENCE [LARGE SCALE GENOMIC DNA]</scope>
    <source>
        <strain evidence="2">cv. Chinese Spring</strain>
    </source>
</reference>
<evidence type="ECO:0000256" key="1">
    <source>
        <dbReference type="SAM" id="MobiDB-lite"/>
    </source>
</evidence>
<accession>A0A3B6IX41</accession>
<sequence length="125" mass="13991">MALRNLVTKVRAPLSAALRPPSVSRGSPAVRSWPFSAAPRQGEHHGKRIFDFESATEEEVIREARLLDKQIDKNLSHIREYDENVMPRVLQGIYGKVKWFFGAGAVVELVRLGISARQDSVGHSE</sequence>
<reference evidence="2" key="2">
    <citation type="submission" date="2018-10" db="UniProtKB">
        <authorList>
            <consortium name="EnsemblPlants"/>
        </authorList>
    </citation>
    <scope>IDENTIFICATION</scope>
</reference>
<evidence type="ECO:0000313" key="3">
    <source>
        <dbReference type="Proteomes" id="UP000019116"/>
    </source>
</evidence>
<dbReference type="Gramene" id="TraesCS4B03G0917500.1">
    <property type="protein sequence ID" value="TraesCS4B03G0917500.1.CDS"/>
    <property type="gene ID" value="TraesCS4B03G0917500"/>
</dbReference>
<name>A0A3B6IX41_WHEAT</name>
<gene>
    <name evidence="2" type="primary">LOC123089561</name>
</gene>
<dbReference type="RefSeq" id="XP_044367144.1">
    <property type="nucleotide sequence ID" value="XM_044511209.1"/>
</dbReference>
<organism evidence="2">
    <name type="scientific">Triticum aestivum</name>
    <name type="common">Wheat</name>
    <dbReference type="NCBI Taxonomy" id="4565"/>
    <lineage>
        <taxon>Eukaryota</taxon>
        <taxon>Viridiplantae</taxon>
        <taxon>Streptophyta</taxon>
        <taxon>Embryophyta</taxon>
        <taxon>Tracheophyta</taxon>
        <taxon>Spermatophyta</taxon>
        <taxon>Magnoliopsida</taxon>
        <taxon>Liliopsida</taxon>
        <taxon>Poales</taxon>
        <taxon>Poaceae</taxon>
        <taxon>BOP clade</taxon>
        <taxon>Pooideae</taxon>
        <taxon>Triticodae</taxon>
        <taxon>Triticeae</taxon>
        <taxon>Triticinae</taxon>
        <taxon>Triticum</taxon>
    </lineage>
</organism>
<dbReference type="Proteomes" id="UP000019116">
    <property type="component" value="Chromosome 4B"/>
</dbReference>
<protein>
    <submittedName>
        <fullName evidence="2">Uncharacterized protein</fullName>
    </submittedName>
</protein>
<dbReference type="Gramene" id="TraesCAD_scaffold_000661_01G000100.1">
    <property type="protein sequence ID" value="TraesCAD_scaffold_000661_01G000100.1"/>
    <property type="gene ID" value="TraesCAD_scaffold_000661_01G000100"/>
</dbReference>
<dbReference type="OrthoDB" id="697782at2759"/>
<evidence type="ECO:0000313" key="2">
    <source>
        <dbReference type="EnsemblPlants" id="TraesCS4B02G352900.1"/>
    </source>
</evidence>
<dbReference type="Gramene" id="TraesCS4B02G352900.1">
    <property type="protein sequence ID" value="TraesCS4B02G352900.1"/>
    <property type="gene ID" value="TraesCS4B02G352900"/>
</dbReference>
<dbReference type="Gramene" id="TraesPARA_EIv1.0_1397990.1">
    <property type="protein sequence ID" value="TraesPARA_EIv1.0_1397990.1.CDS"/>
    <property type="gene ID" value="TraesPARA_EIv1.0_1397990"/>
</dbReference>
<dbReference type="AlphaFoldDB" id="A0A3B6IX41"/>
<dbReference type="Gramene" id="TraesLAC4B03G02351950.1">
    <property type="protein sequence ID" value="TraesLAC4B03G02351950.1"/>
    <property type="gene ID" value="TraesLAC4B03G02351950"/>
</dbReference>
<keyword evidence="3" id="KW-1185">Reference proteome</keyword>
<dbReference type="Gramene" id="TraesNOR4B03G02416690.1">
    <property type="protein sequence ID" value="TraesNOR4B03G02416690.1"/>
    <property type="gene ID" value="TraesNOR4B03G02416690"/>
</dbReference>